<reference evidence="2 3" key="1">
    <citation type="submission" date="2024-01" db="EMBL/GenBank/DDBJ databases">
        <title>The complete chloroplast genome sequence of Lithospermum erythrorhizon: insights into the phylogenetic relationship among Boraginaceae species and the maternal lineages of purple gromwells.</title>
        <authorList>
            <person name="Okada T."/>
            <person name="Watanabe K."/>
        </authorList>
    </citation>
    <scope>NUCLEOTIDE SEQUENCE [LARGE SCALE GENOMIC DNA]</scope>
</reference>
<accession>A0AAV3PWQ6</accession>
<name>A0AAV3PWQ6_LITER</name>
<dbReference type="AlphaFoldDB" id="A0AAV3PWQ6"/>
<sequence length="178" mass="18559">MPDHAPLPPSTAPAVALNQLPLRPPTYTPEPVVVSSSSEEDEAMSPLLKRPRLPTGEASIPSLQDAALESQDEGIDTPPSLEGNLSSSSPPSPLDQNQSLLPTANQGGVGSETPQTPSSVPFQAPGSQPMRQAMSPPGSSLPPQKKVGSPLDSPWLSQSLRRLEKTPPPPPPTTPNHA</sequence>
<protein>
    <submittedName>
        <fullName evidence="2">Uncharacterized protein</fullName>
    </submittedName>
</protein>
<evidence type="ECO:0000256" key="1">
    <source>
        <dbReference type="SAM" id="MobiDB-lite"/>
    </source>
</evidence>
<evidence type="ECO:0000313" key="2">
    <source>
        <dbReference type="EMBL" id="GAA0155708.1"/>
    </source>
</evidence>
<keyword evidence="3" id="KW-1185">Reference proteome</keyword>
<feature type="region of interest" description="Disordered" evidence="1">
    <location>
        <begin position="1"/>
        <end position="178"/>
    </location>
</feature>
<feature type="compositionally biased region" description="Pro residues" evidence="1">
    <location>
        <begin position="166"/>
        <end position="178"/>
    </location>
</feature>
<feature type="compositionally biased region" description="Low complexity" evidence="1">
    <location>
        <begin position="78"/>
        <end position="102"/>
    </location>
</feature>
<comment type="caution">
    <text evidence="2">The sequence shown here is derived from an EMBL/GenBank/DDBJ whole genome shotgun (WGS) entry which is preliminary data.</text>
</comment>
<organism evidence="2 3">
    <name type="scientific">Lithospermum erythrorhizon</name>
    <name type="common">Purple gromwell</name>
    <name type="synonym">Lithospermum officinale var. erythrorhizon</name>
    <dbReference type="NCBI Taxonomy" id="34254"/>
    <lineage>
        <taxon>Eukaryota</taxon>
        <taxon>Viridiplantae</taxon>
        <taxon>Streptophyta</taxon>
        <taxon>Embryophyta</taxon>
        <taxon>Tracheophyta</taxon>
        <taxon>Spermatophyta</taxon>
        <taxon>Magnoliopsida</taxon>
        <taxon>eudicotyledons</taxon>
        <taxon>Gunneridae</taxon>
        <taxon>Pentapetalae</taxon>
        <taxon>asterids</taxon>
        <taxon>lamiids</taxon>
        <taxon>Boraginales</taxon>
        <taxon>Boraginaceae</taxon>
        <taxon>Boraginoideae</taxon>
        <taxon>Lithospermeae</taxon>
        <taxon>Lithospermum</taxon>
    </lineage>
</organism>
<feature type="compositionally biased region" description="Pro residues" evidence="1">
    <location>
        <begin position="1"/>
        <end position="11"/>
    </location>
</feature>
<dbReference type="EMBL" id="BAABME010018997">
    <property type="protein sequence ID" value="GAA0155708.1"/>
    <property type="molecule type" value="Genomic_DNA"/>
</dbReference>
<feature type="compositionally biased region" description="Polar residues" evidence="1">
    <location>
        <begin position="112"/>
        <end position="130"/>
    </location>
</feature>
<evidence type="ECO:0000313" key="3">
    <source>
        <dbReference type="Proteomes" id="UP001454036"/>
    </source>
</evidence>
<gene>
    <name evidence="2" type="ORF">LIER_38137</name>
</gene>
<proteinExistence type="predicted"/>
<dbReference type="Proteomes" id="UP001454036">
    <property type="component" value="Unassembled WGS sequence"/>
</dbReference>